<proteinExistence type="predicted"/>
<accession>A0A010RWL3</accession>
<evidence type="ECO:0000313" key="1">
    <source>
        <dbReference type="EMBL" id="EXF96621.1"/>
    </source>
</evidence>
<evidence type="ECO:0000313" key="2">
    <source>
        <dbReference type="Proteomes" id="UP000022611"/>
    </source>
</evidence>
<dbReference type="RefSeq" id="WP_019689693.1">
    <property type="nucleotide sequence ID" value="NZ_AFOY02000002.1"/>
</dbReference>
<sequence length="83" mass="9099">MEPQSAAQSRALPALDRQVLEHSRRWVLSGIYLRCTICGAGQAASESNRPFVHDSGCACTSVRDYPWHDLACILALGAEPQCR</sequence>
<gene>
    <name evidence="1" type="ORF">HK44_016030</name>
</gene>
<dbReference type="OrthoDB" id="6901085at2"/>
<dbReference type="PATRIC" id="fig|1042209.11.peg.350"/>
<dbReference type="EMBL" id="AFOY02000002">
    <property type="protein sequence ID" value="EXF96621.1"/>
    <property type="molecule type" value="Genomic_DNA"/>
</dbReference>
<dbReference type="AlphaFoldDB" id="A0A010RWL3"/>
<name>A0A010RWL3_PSEFL</name>
<reference evidence="1 2" key="1">
    <citation type="journal article" date="2011" name="J. Bacteriol.">
        <title>Draft genome sequence of the polycyclic aromatic hydrocarbon-degrading, genetically engineered bioluminescent bioreporter Pseudomonas fluorescens HK44.</title>
        <authorList>
            <person name="Chauhan A."/>
            <person name="Layton A.C."/>
            <person name="Williams D.E."/>
            <person name="Smartt A.E."/>
            <person name="Ripp S."/>
            <person name="Karpinets T.V."/>
            <person name="Brown S.D."/>
            <person name="Sayler G.S."/>
        </authorList>
    </citation>
    <scope>NUCLEOTIDE SEQUENCE [LARGE SCALE GENOMIC DNA]</scope>
    <source>
        <strain evidence="1 2">HK44</strain>
    </source>
</reference>
<protein>
    <submittedName>
        <fullName evidence="1">Uncharacterized protein</fullName>
    </submittedName>
</protein>
<organism evidence="1 2">
    <name type="scientific">Pseudomonas fluorescens HK44</name>
    <dbReference type="NCBI Taxonomy" id="1042209"/>
    <lineage>
        <taxon>Bacteria</taxon>
        <taxon>Pseudomonadati</taxon>
        <taxon>Pseudomonadota</taxon>
        <taxon>Gammaproteobacteria</taxon>
        <taxon>Pseudomonadales</taxon>
        <taxon>Pseudomonadaceae</taxon>
        <taxon>Pseudomonas</taxon>
    </lineage>
</organism>
<comment type="caution">
    <text evidence="1">The sequence shown here is derived from an EMBL/GenBank/DDBJ whole genome shotgun (WGS) entry which is preliminary data.</text>
</comment>
<dbReference type="HOGENOM" id="CLU_2539974_0_0_6"/>
<dbReference type="Proteomes" id="UP000022611">
    <property type="component" value="Unassembled WGS sequence"/>
</dbReference>